<dbReference type="Pfam" id="PF01969">
    <property type="entry name" value="Ni_insertion"/>
    <property type="match status" value="1"/>
</dbReference>
<evidence type="ECO:0000256" key="1">
    <source>
        <dbReference type="ARBA" id="ARBA00022596"/>
    </source>
</evidence>
<keyword evidence="3" id="KW-1185">Reference proteome</keyword>
<dbReference type="Gene3D" id="3.10.20.300">
    <property type="entry name" value="mk0293 like domain"/>
    <property type="match status" value="1"/>
</dbReference>
<evidence type="ECO:0008006" key="4">
    <source>
        <dbReference type="Google" id="ProtNLM"/>
    </source>
</evidence>
<dbReference type="OrthoDB" id="9765625at2"/>
<accession>A0A329M3Y8</accession>
<organism evidence="2 3">
    <name type="scientific">Paenibacillus contaminans</name>
    <dbReference type="NCBI Taxonomy" id="450362"/>
    <lineage>
        <taxon>Bacteria</taxon>
        <taxon>Bacillati</taxon>
        <taxon>Bacillota</taxon>
        <taxon>Bacilli</taxon>
        <taxon>Bacillales</taxon>
        <taxon>Paenibacillaceae</taxon>
        <taxon>Paenibacillus</taxon>
    </lineage>
</organism>
<dbReference type="RefSeq" id="WP_113035041.1">
    <property type="nucleotide sequence ID" value="NZ_QMFB01000026.1"/>
</dbReference>
<sequence length="161" mass="18558">MAFAHRDEHRDGQMLVIQANIDDMNPEHCPYVTELLLEQGANDVWWVPIIMKKGRPGLMLNVLVDERMLSRMEDVIFTETTTIGLRYLHATCHRLGREFHKVETSWGTINVKAGYHNGKLVQYAPEFKDCEEAAKRHGIPLKAVYEEARRKFAELGGTHKE</sequence>
<gene>
    <name evidence="2" type="ORF">DQG23_31715</name>
</gene>
<comment type="caution">
    <text evidence="2">The sequence shown here is derived from an EMBL/GenBank/DDBJ whole genome shotgun (WGS) entry which is preliminary data.</text>
</comment>
<dbReference type="Gene3D" id="3.30.70.1380">
    <property type="entry name" value="Transcriptional regulatory protein pf0864 domain like"/>
    <property type="match status" value="1"/>
</dbReference>
<reference evidence="2 3" key="1">
    <citation type="journal article" date="2009" name="Int. J. Syst. Evol. Microbiol.">
        <title>Paenibacillus contaminans sp. nov., isolated from a contaminated laboratory plate.</title>
        <authorList>
            <person name="Chou J.H."/>
            <person name="Lee J.H."/>
            <person name="Lin M.C."/>
            <person name="Chang P.S."/>
            <person name="Arun A.B."/>
            <person name="Young C.C."/>
            <person name="Chen W.M."/>
        </authorList>
    </citation>
    <scope>NUCLEOTIDE SEQUENCE [LARGE SCALE GENOMIC DNA]</scope>
    <source>
        <strain evidence="2 3">CKOBP-6</strain>
    </source>
</reference>
<proteinExistence type="predicted"/>
<dbReference type="EMBL" id="QMFB01000026">
    <property type="protein sequence ID" value="RAV14458.1"/>
    <property type="molecule type" value="Genomic_DNA"/>
</dbReference>
<evidence type="ECO:0000313" key="2">
    <source>
        <dbReference type="EMBL" id="RAV14458.1"/>
    </source>
</evidence>
<dbReference type="InterPro" id="IPR002822">
    <property type="entry name" value="Ni_insertion"/>
</dbReference>
<protein>
    <recommendedName>
        <fullName evidence="4">DUF111 domain-containing protein</fullName>
    </recommendedName>
</protein>
<dbReference type="PANTHER" id="PTHR36566:SF1">
    <property type="entry name" value="PYRIDINIUM-3,5-BISTHIOCARBOXYLIC ACID MONONUCLEOTIDE NICKEL INSERTION PROTEIN"/>
    <property type="match status" value="1"/>
</dbReference>
<dbReference type="PANTHER" id="PTHR36566">
    <property type="entry name" value="NICKEL INSERTION PROTEIN-RELATED"/>
    <property type="match status" value="1"/>
</dbReference>
<keyword evidence="1" id="KW-0533">Nickel</keyword>
<evidence type="ECO:0000313" key="3">
    <source>
        <dbReference type="Proteomes" id="UP000250369"/>
    </source>
</evidence>
<name>A0A329M3Y8_9BACL</name>
<dbReference type="Proteomes" id="UP000250369">
    <property type="component" value="Unassembled WGS sequence"/>
</dbReference>
<dbReference type="AlphaFoldDB" id="A0A329M3Y8"/>